<protein>
    <submittedName>
        <fullName evidence="3">Uncharacterized protein</fullName>
    </submittedName>
</protein>
<dbReference type="Proteomes" id="UP000325161">
    <property type="component" value="Chromosome"/>
</dbReference>
<feature type="region of interest" description="Disordered" evidence="1">
    <location>
        <begin position="1"/>
        <end position="23"/>
    </location>
</feature>
<keyword evidence="2" id="KW-1133">Transmembrane helix</keyword>
<evidence type="ECO:0000313" key="4">
    <source>
        <dbReference type="Proteomes" id="UP000325161"/>
    </source>
</evidence>
<sequence>MAAPRPDERPDAGRAQPAATSTTPRRIGLLNKLGNAHWGVAVGLGVLLLAVGVYKGELFAQVYGGIMIALGIGLRIVRGR</sequence>
<proteinExistence type="predicted"/>
<dbReference type="AlphaFoldDB" id="A0A5C0AYP2"/>
<evidence type="ECO:0000313" key="3">
    <source>
        <dbReference type="EMBL" id="QEI05537.1"/>
    </source>
</evidence>
<feature type="compositionally biased region" description="Basic and acidic residues" evidence="1">
    <location>
        <begin position="1"/>
        <end position="12"/>
    </location>
</feature>
<organism evidence="3 4">
    <name type="scientific">Pigmentiphaga aceris</name>
    <dbReference type="NCBI Taxonomy" id="1940612"/>
    <lineage>
        <taxon>Bacteria</taxon>
        <taxon>Pseudomonadati</taxon>
        <taxon>Pseudomonadota</taxon>
        <taxon>Betaproteobacteria</taxon>
        <taxon>Burkholderiales</taxon>
        <taxon>Alcaligenaceae</taxon>
        <taxon>Pigmentiphaga</taxon>
    </lineage>
</organism>
<feature type="transmembrane region" description="Helical" evidence="2">
    <location>
        <begin position="60"/>
        <end position="77"/>
    </location>
</feature>
<keyword evidence="2" id="KW-0472">Membrane</keyword>
<feature type="transmembrane region" description="Helical" evidence="2">
    <location>
        <begin position="35"/>
        <end position="54"/>
    </location>
</feature>
<dbReference type="KEGG" id="pacr:FXN63_06550"/>
<gene>
    <name evidence="3" type="ORF">FXN63_06550</name>
</gene>
<evidence type="ECO:0000256" key="1">
    <source>
        <dbReference type="SAM" id="MobiDB-lite"/>
    </source>
</evidence>
<evidence type="ECO:0000256" key="2">
    <source>
        <dbReference type="SAM" id="Phobius"/>
    </source>
</evidence>
<keyword evidence="4" id="KW-1185">Reference proteome</keyword>
<keyword evidence="2" id="KW-0812">Transmembrane</keyword>
<dbReference type="EMBL" id="CP043046">
    <property type="protein sequence ID" value="QEI05537.1"/>
    <property type="molecule type" value="Genomic_DNA"/>
</dbReference>
<reference evidence="3 4" key="1">
    <citation type="submission" date="2019-08" db="EMBL/GenBank/DDBJ databases">
        <title>Amphibian skin-associated Pigmentiphaga: genome sequence and occurrence across geography and hosts.</title>
        <authorList>
            <person name="Bletz M.C."/>
            <person name="Bunk B."/>
            <person name="Sproeer C."/>
            <person name="Biwer P."/>
            <person name="Reiter S."/>
            <person name="Rabemananjara F.C.E."/>
            <person name="Schulz S."/>
            <person name="Overmann J."/>
            <person name="Vences M."/>
        </authorList>
    </citation>
    <scope>NUCLEOTIDE SEQUENCE [LARGE SCALE GENOMIC DNA]</scope>
    <source>
        <strain evidence="3 4">Mada1488</strain>
    </source>
</reference>
<dbReference type="RefSeq" id="WP_148813849.1">
    <property type="nucleotide sequence ID" value="NZ_CP043046.1"/>
</dbReference>
<accession>A0A5C0AYP2</accession>
<name>A0A5C0AYP2_9BURK</name>